<sequence length="117" mass="12154">MTQGVANQELCGSCSAMTEALHRLARALADVQEVPPRWDWGFLSAAVTASITAPLGTIPAFIIGTEAGDAISADIADGSAAMPSNILVENLPAVYIPPELLWYAVIVGQNPGVYQGS</sequence>
<evidence type="ECO:0000313" key="2">
    <source>
        <dbReference type="Proteomes" id="UP000717328"/>
    </source>
</evidence>
<keyword evidence="2" id="KW-1185">Reference proteome</keyword>
<reference evidence="1" key="1">
    <citation type="submission" date="2021-02" db="EMBL/GenBank/DDBJ databases">
        <authorList>
            <person name="Nieuwenhuis M."/>
            <person name="Van De Peppel L.J.J."/>
        </authorList>
    </citation>
    <scope>NUCLEOTIDE SEQUENCE</scope>
    <source>
        <strain evidence="1">D49</strain>
    </source>
</reference>
<reference evidence="1" key="2">
    <citation type="submission" date="2021-10" db="EMBL/GenBank/DDBJ databases">
        <title>Phylogenomics reveals ancestral predisposition of the termite-cultivated fungus Termitomyces towards a domesticated lifestyle.</title>
        <authorList>
            <person name="Auxier B."/>
            <person name="Grum-Grzhimaylo A."/>
            <person name="Cardenas M.E."/>
            <person name="Lodge J.D."/>
            <person name="Laessoe T."/>
            <person name="Pedersen O."/>
            <person name="Smith M.E."/>
            <person name="Kuyper T.W."/>
            <person name="Franco-Molano E.A."/>
            <person name="Baroni T.J."/>
            <person name="Aanen D.K."/>
        </authorList>
    </citation>
    <scope>NUCLEOTIDE SEQUENCE</scope>
    <source>
        <strain evidence="1">D49</strain>
    </source>
</reference>
<proteinExistence type="predicted"/>
<dbReference type="AlphaFoldDB" id="A0A9P7FNI8"/>
<accession>A0A9P7FNI8</accession>
<evidence type="ECO:0000313" key="1">
    <source>
        <dbReference type="EMBL" id="KAG5635183.1"/>
    </source>
</evidence>
<protein>
    <submittedName>
        <fullName evidence="1">Uncharacterized protein</fullName>
    </submittedName>
</protein>
<organism evidence="1 2">
    <name type="scientific">Sphagnurus paluster</name>
    <dbReference type="NCBI Taxonomy" id="117069"/>
    <lineage>
        <taxon>Eukaryota</taxon>
        <taxon>Fungi</taxon>
        <taxon>Dikarya</taxon>
        <taxon>Basidiomycota</taxon>
        <taxon>Agaricomycotina</taxon>
        <taxon>Agaricomycetes</taxon>
        <taxon>Agaricomycetidae</taxon>
        <taxon>Agaricales</taxon>
        <taxon>Tricholomatineae</taxon>
        <taxon>Lyophyllaceae</taxon>
        <taxon>Sphagnurus</taxon>
    </lineage>
</organism>
<gene>
    <name evidence="1" type="ORF">H0H81_012122</name>
</gene>
<dbReference type="EMBL" id="JABCKI010006155">
    <property type="protein sequence ID" value="KAG5635183.1"/>
    <property type="molecule type" value="Genomic_DNA"/>
</dbReference>
<dbReference type="OrthoDB" id="3270804at2759"/>
<name>A0A9P7FNI8_9AGAR</name>
<dbReference type="Proteomes" id="UP000717328">
    <property type="component" value="Unassembled WGS sequence"/>
</dbReference>
<comment type="caution">
    <text evidence="1">The sequence shown here is derived from an EMBL/GenBank/DDBJ whole genome shotgun (WGS) entry which is preliminary data.</text>
</comment>